<dbReference type="InterPro" id="IPR046865">
    <property type="entry name" value="FapA_b_solenoid"/>
</dbReference>
<dbReference type="PANTHER" id="PTHR38032:SF1">
    <property type="entry name" value="RNA-BINDING PROTEIN KHPB N-TERMINAL DOMAIN-CONTAINING PROTEIN"/>
    <property type="match status" value="1"/>
</dbReference>
<evidence type="ECO:0000313" key="2">
    <source>
        <dbReference type="EMBL" id="PPV12974.1"/>
    </source>
</evidence>
<evidence type="ECO:0000313" key="3">
    <source>
        <dbReference type="Proteomes" id="UP000238081"/>
    </source>
</evidence>
<dbReference type="EMBL" id="LRDH01000129">
    <property type="protein sequence ID" value="PPV12974.1"/>
    <property type="molecule type" value="Genomic_DNA"/>
</dbReference>
<name>A0A2S7F7U9_CLOBU</name>
<dbReference type="InterPro" id="IPR005646">
    <property type="entry name" value="FapA"/>
</dbReference>
<comment type="caution">
    <text evidence="2">The sequence shown here is derived from an EMBL/GenBank/DDBJ whole genome shotgun (WGS) entry which is preliminary data.</text>
</comment>
<reference evidence="2 3" key="1">
    <citation type="submission" date="2016-01" db="EMBL/GenBank/DDBJ databases">
        <title>Characterization of the Clostridium difficile lineages that are prevalent in Hong Kong and China.</title>
        <authorList>
            <person name="Kwok J.S.-L."/>
            <person name="Lam W.-Y."/>
            <person name="Ip M."/>
            <person name="Chan T.-F."/>
            <person name="Hawkey P.M."/>
            <person name="Tsui S.K.-W."/>
        </authorList>
    </citation>
    <scope>NUCLEOTIDE SEQUENCE [LARGE SCALE GENOMIC DNA]</scope>
    <source>
        <strain evidence="2 3">300064</strain>
    </source>
</reference>
<dbReference type="Pfam" id="PF20250">
    <property type="entry name" value="FapA_N"/>
    <property type="match status" value="1"/>
</dbReference>
<dbReference type="Proteomes" id="UP000238081">
    <property type="component" value="Unassembled WGS sequence"/>
</dbReference>
<organism evidence="2 3">
    <name type="scientific">Clostridium butyricum</name>
    <dbReference type="NCBI Taxonomy" id="1492"/>
    <lineage>
        <taxon>Bacteria</taxon>
        <taxon>Bacillati</taxon>
        <taxon>Bacillota</taxon>
        <taxon>Clostridia</taxon>
        <taxon>Eubacteriales</taxon>
        <taxon>Clostridiaceae</taxon>
        <taxon>Clostridium</taxon>
    </lineage>
</organism>
<proteinExistence type="predicted"/>
<dbReference type="InterPro" id="IPR046866">
    <property type="entry name" value="FapA_N"/>
</dbReference>
<accession>A0A2S7F7U9</accession>
<dbReference type="AlphaFoldDB" id="A0A2S7F7U9"/>
<dbReference type="Pfam" id="PF03961">
    <property type="entry name" value="FapA"/>
    <property type="match status" value="1"/>
</dbReference>
<gene>
    <name evidence="2" type="ORF">AWN73_04240</name>
</gene>
<sequence>MEVGAKVFQGRIVINDGEADEKITIKAGKNICLKINDIDCEPFGIYEVTSKDKIECECIKTESKRNVDIRISEDKMKAYIKIEYIPEIQYKLKDRDFFMNLAVAAEEGELTEPPHFTVEELKNILKENGIIYGLDEEALYEASFGNSKEMLVARGDAPVTNIPSDIKLFFTPSQMVFPDPDSDEKIDYKNLFRISNVYAGNKIAEIIPEVPGKDGINVLGQVCKREYIRSLPINIKSGCKIENNDVIALIDGKAHISNNTISVNKVYAVENVNMETCNIKFSGDIEVYDSVSDNMAVKAGGSLDVSRNVNTSSVTAGTITILGNAIKSNIFSGQIDIEKKEYSEVLIKFKEILNDIVQIIVQTNRSDQSVSFPEMIKSLTELRFVDFQKIALNIVSLNIKNKIKHNKLVDYIKDHVLGYNILNLKSIYELNKLLEIVDNEIEFYDKNIIVPLDVRIGYCQDCEIKSTGNIIIGGRGEYTSNLNAMKDILFTQRDSVARGGILSAGGNISAGVIGSAASVSTILNVPLTGKITATGAYKNTTFCFGKKKITIERDMENINAFYNYEVREIQIVSSGL</sequence>
<protein>
    <submittedName>
        <fullName evidence="2">Polymerase</fullName>
    </submittedName>
</protein>
<dbReference type="PANTHER" id="PTHR38032">
    <property type="entry name" value="POLYMERASE-RELATED"/>
    <property type="match status" value="1"/>
</dbReference>
<evidence type="ECO:0000259" key="1">
    <source>
        <dbReference type="Pfam" id="PF20250"/>
    </source>
</evidence>
<dbReference type="RefSeq" id="WP_043662588.1">
    <property type="nucleotide sequence ID" value="NZ_JSEG01000004.1"/>
</dbReference>
<feature type="domain" description="Flagellar Assembly Protein A N-terminal region" evidence="1">
    <location>
        <begin position="67"/>
        <end position="259"/>
    </location>
</feature>